<evidence type="ECO:0000313" key="1">
    <source>
        <dbReference type="EMBL" id="OSX63695.1"/>
    </source>
</evidence>
<dbReference type="Proteomes" id="UP000194127">
    <property type="component" value="Unassembled WGS sequence"/>
</dbReference>
<gene>
    <name evidence="1" type="ORF">POSPLADRAFT_1169088</name>
</gene>
<dbReference type="RefSeq" id="XP_024340489.1">
    <property type="nucleotide sequence ID" value="XM_024488040.1"/>
</dbReference>
<protein>
    <submittedName>
        <fullName evidence="1">Uncharacterized protein</fullName>
    </submittedName>
</protein>
<keyword evidence="2" id="KW-1185">Reference proteome</keyword>
<proteinExistence type="predicted"/>
<evidence type="ECO:0000313" key="2">
    <source>
        <dbReference type="Proteomes" id="UP000194127"/>
    </source>
</evidence>
<accession>A0A1X6N510</accession>
<reference evidence="1 2" key="1">
    <citation type="submission" date="2017-04" db="EMBL/GenBank/DDBJ databases">
        <title>Genome Sequence of the Model Brown-Rot Fungus Postia placenta SB12.</title>
        <authorList>
            <consortium name="DOE Joint Genome Institute"/>
            <person name="Gaskell J."/>
            <person name="Kersten P."/>
            <person name="Larrondo L.F."/>
            <person name="Canessa P."/>
            <person name="Martinez D."/>
            <person name="Hibbett D."/>
            <person name="Schmoll M."/>
            <person name="Kubicek C.P."/>
            <person name="Martinez A.T."/>
            <person name="Yadav J."/>
            <person name="Master E."/>
            <person name="Magnuson J.K."/>
            <person name="James T."/>
            <person name="Yaver D."/>
            <person name="Berka R."/>
            <person name="Labutti K."/>
            <person name="Lipzen A."/>
            <person name="Aerts A."/>
            <person name="Barry K."/>
            <person name="Henrissat B."/>
            <person name="Blanchette R."/>
            <person name="Grigoriev I."/>
            <person name="Cullen D."/>
        </authorList>
    </citation>
    <scope>NUCLEOTIDE SEQUENCE [LARGE SCALE GENOMIC DNA]</scope>
    <source>
        <strain evidence="1 2">MAD-698-R-SB12</strain>
    </source>
</reference>
<dbReference type="AlphaFoldDB" id="A0A1X6N510"/>
<dbReference type="GeneID" id="36332989"/>
<dbReference type="EMBL" id="KZ110595">
    <property type="protein sequence ID" value="OSX63695.1"/>
    <property type="molecule type" value="Genomic_DNA"/>
</dbReference>
<name>A0A1X6N510_9APHY</name>
<sequence>MSAKVEACYTYPTSRHVAAIGSISGYPLSLVADKATSKIGCTTLFMHTNYYNAFRCNMRANVIFRA</sequence>
<organism evidence="1 2">
    <name type="scientific">Postia placenta MAD-698-R-SB12</name>
    <dbReference type="NCBI Taxonomy" id="670580"/>
    <lineage>
        <taxon>Eukaryota</taxon>
        <taxon>Fungi</taxon>
        <taxon>Dikarya</taxon>
        <taxon>Basidiomycota</taxon>
        <taxon>Agaricomycotina</taxon>
        <taxon>Agaricomycetes</taxon>
        <taxon>Polyporales</taxon>
        <taxon>Adustoporiaceae</taxon>
        <taxon>Rhodonia</taxon>
    </lineage>
</organism>